<keyword evidence="2" id="KW-1185">Reference proteome</keyword>
<accession>A0ABW8SNM8</accession>
<name>A0ABW8SNM8_9CLOT</name>
<evidence type="ECO:0000313" key="2">
    <source>
        <dbReference type="Proteomes" id="UP001623660"/>
    </source>
</evidence>
<comment type="caution">
    <text evidence="1">The sequence shown here is derived from an EMBL/GenBank/DDBJ whole genome shotgun (WGS) entry which is preliminary data.</text>
</comment>
<sequence>MGLAKYIINSDELIDDLKSLDLDQSIMDAITNKYPQLDAEQIQQLLQQIEDILPSHKYIQIALQIKQFISVIIKGDQKVKGEYIDVPAIKGLYSQFFVFDRDIYLTGIRINQTGWKKDDCYSLLIDKNTVIDHAVTKELGEHKYFNTYYRVSAGVPIYLNYHNNSGNSRQVTIELEYLQQPAPENIFVVMQWEKNTSCDMDLHGYIDNLHVSWENKQENDFYLDCDYTEHLDNDSPETLSVKGYEGKVLKIYINNYNSVALNEPVNVKVYDNTTLLKEYNIRVLPNGEFFGVCSIDLTTKIVTDMPGTL</sequence>
<reference evidence="1 2" key="1">
    <citation type="submission" date="2024-11" db="EMBL/GenBank/DDBJ databases">
        <authorList>
            <person name="Heng Y.C."/>
            <person name="Lim A.C.H."/>
            <person name="Lee J.K.Y."/>
            <person name="Kittelmann S."/>
        </authorList>
    </citation>
    <scope>NUCLEOTIDE SEQUENCE [LARGE SCALE GENOMIC DNA]</scope>
    <source>
        <strain evidence="1 2">WILCCON 0269</strain>
    </source>
</reference>
<gene>
    <name evidence="1" type="ORF">ACJDU8_17130</name>
</gene>
<dbReference type="Proteomes" id="UP001623660">
    <property type="component" value="Unassembled WGS sequence"/>
</dbReference>
<organism evidence="1 2">
    <name type="scientific">Candidatus Clostridium eludens</name>
    <dbReference type="NCBI Taxonomy" id="3381663"/>
    <lineage>
        <taxon>Bacteria</taxon>
        <taxon>Bacillati</taxon>
        <taxon>Bacillota</taxon>
        <taxon>Clostridia</taxon>
        <taxon>Eubacteriales</taxon>
        <taxon>Clostridiaceae</taxon>
        <taxon>Clostridium</taxon>
    </lineage>
</organism>
<protein>
    <submittedName>
        <fullName evidence="1">Uncharacterized protein</fullName>
    </submittedName>
</protein>
<proteinExistence type="predicted"/>
<dbReference type="RefSeq" id="WP_406793372.1">
    <property type="nucleotide sequence ID" value="NZ_JBJHZX010000028.1"/>
</dbReference>
<dbReference type="EMBL" id="JBJHZX010000028">
    <property type="protein sequence ID" value="MFL0197267.1"/>
    <property type="molecule type" value="Genomic_DNA"/>
</dbReference>
<evidence type="ECO:0000313" key="1">
    <source>
        <dbReference type="EMBL" id="MFL0197267.1"/>
    </source>
</evidence>